<keyword evidence="1" id="KW-0929">Antimicrobial</keyword>
<dbReference type="InterPro" id="IPR013168">
    <property type="entry name" value="Cpl_7_lyso_C"/>
</dbReference>
<dbReference type="Pfam" id="PF05257">
    <property type="entry name" value="CHAP"/>
    <property type="match status" value="1"/>
</dbReference>
<evidence type="ECO:0000259" key="2">
    <source>
        <dbReference type="SMART" id="SM01095"/>
    </source>
</evidence>
<name>A0A8S5PUH4_9CAUD</name>
<keyword evidence="3" id="KW-0378">Hydrolase</keyword>
<dbReference type="SMART" id="SM01095">
    <property type="entry name" value="Cpl-7"/>
    <property type="match status" value="1"/>
</dbReference>
<accession>A0A8S5PUH4</accession>
<evidence type="ECO:0000256" key="1">
    <source>
        <dbReference type="ARBA" id="ARBA00022529"/>
    </source>
</evidence>
<evidence type="ECO:0000313" key="3">
    <source>
        <dbReference type="EMBL" id="DAE10185.1"/>
    </source>
</evidence>
<dbReference type="SUPFAM" id="SSF54001">
    <property type="entry name" value="Cysteine proteinases"/>
    <property type="match status" value="1"/>
</dbReference>
<organism evidence="3">
    <name type="scientific">Myoviridae sp. ctzS633</name>
    <dbReference type="NCBI Taxonomy" id="2825212"/>
    <lineage>
        <taxon>Viruses</taxon>
        <taxon>Duplodnaviria</taxon>
        <taxon>Heunggongvirae</taxon>
        <taxon>Uroviricota</taxon>
        <taxon>Caudoviricetes</taxon>
    </lineage>
</organism>
<dbReference type="EMBL" id="BK015505">
    <property type="protein sequence ID" value="DAE10185.1"/>
    <property type="molecule type" value="Genomic_DNA"/>
</dbReference>
<dbReference type="InterPro" id="IPR007921">
    <property type="entry name" value="CHAP_dom"/>
</dbReference>
<proteinExistence type="predicted"/>
<dbReference type="InterPro" id="IPR038765">
    <property type="entry name" value="Papain-like_cys_pep_sf"/>
</dbReference>
<reference evidence="3" key="1">
    <citation type="journal article" date="2021" name="Proc. Natl. Acad. Sci. U.S.A.">
        <title>A Catalog of Tens of Thousands of Viruses from Human Metagenomes Reveals Hidden Associations with Chronic Diseases.</title>
        <authorList>
            <person name="Tisza M.J."/>
            <person name="Buck C.B."/>
        </authorList>
    </citation>
    <scope>NUCLEOTIDE SEQUENCE</scope>
    <source>
        <strain evidence="3">CtzS633</strain>
    </source>
</reference>
<sequence length="274" mass="29795">MTEKQIRAQVVATAEAWLGVRAGSAQHKEIIKLYNAQRPLPRGTRMQEGWAWCAAFVSAVSLKLGLRDIMPTEMSCHQMVLLYRKLGRWAENDAYVPSPGDVIFYDWDDGRNYASTDNTGTPDHVGIVTACDGKTISVIEGNVNSKVAMRTLAVNGRYIRGFGIPDFSNKATEEEKPAEPDKVGDLARRLATEINDSGLDAVAVLAKVSALLGAKPTEPAKPAEPEKKAPTAAEIDAMARDVIAGKFGNGATRRALLGNNYDEVQKRVNEILRG</sequence>
<dbReference type="GO" id="GO:0016787">
    <property type="term" value="F:hydrolase activity"/>
    <property type="evidence" value="ECO:0007669"/>
    <property type="project" value="UniProtKB-KW"/>
</dbReference>
<feature type="domain" description="Cpl-7 lysozyme C-terminal" evidence="2">
    <location>
        <begin position="235"/>
        <end position="273"/>
    </location>
</feature>
<dbReference type="GO" id="GO:0001897">
    <property type="term" value="P:symbiont-mediated cytolysis of host cell"/>
    <property type="evidence" value="ECO:0007669"/>
    <property type="project" value="UniProtKB-ARBA"/>
</dbReference>
<dbReference type="Pfam" id="PF08230">
    <property type="entry name" value="CW_7"/>
    <property type="match status" value="1"/>
</dbReference>
<protein>
    <submittedName>
        <fullName evidence="3">Peptidoglycan hydrolase</fullName>
    </submittedName>
</protein>
<dbReference type="Gene3D" id="3.90.1720.10">
    <property type="entry name" value="endopeptidase domain like (from Nostoc punctiforme)"/>
    <property type="match status" value="1"/>
</dbReference>